<dbReference type="AlphaFoldDB" id="A0A8J7C2F2"/>
<dbReference type="PANTHER" id="PTHR43798">
    <property type="entry name" value="MONOACYLGLYCEROL LIPASE"/>
    <property type="match status" value="1"/>
</dbReference>
<accession>A0A8J7C2F2</accession>
<reference evidence="2 3" key="1">
    <citation type="submission" date="2020-08" db="EMBL/GenBank/DDBJ databases">
        <title>Acidobacteriota in marine sediments use diverse sulfur dissimilation pathways.</title>
        <authorList>
            <person name="Wasmund K."/>
        </authorList>
    </citation>
    <scope>NUCLEOTIDE SEQUENCE [LARGE SCALE GENOMIC DNA]</scope>
    <source>
        <strain evidence="2">MAG AM4</strain>
    </source>
</reference>
<dbReference type="Proteomes" id="UP000648239">
    <property type="component" value="Unassembled WGS sequence"/>
</dbReference>
<protein>
    <submittedName>
        <fullName evidence="2">Alpha/beta fold hydrolase</fullName>
    </submittedName>
</protein>
<organism evidence="2 3">
    <name type="scientific">Candidatus Polarisedimenticola svalbardensis</name>
    <dbReference type="NCBI Taxonomy" id="2886004"/>
    <lineage>
        <taxon>Bacteria</taxon>
        <taxon>Pseudomonadati</taxon>
        <taxon>Acidobacteriota</taxon>
        <taxon>Candidatus Polarisedimenticolia</taxon>
        <taxon>Candidatus Polarisedimenticolales</taxon>
        <taxon>Candidatus Polarisedimenticolaceae</taxon>
        <taxon>Candidatus Polarisedimenticola</taxon>
    </lineage>
</organism>
<dbReference type="InterPro" id="IPR000073">
    <property type="entry name" value="AB_hydrolase_1"/>
</dbReference>
<dbReference type="GO" id="GO:0016787">
    <property type="term" value="F:hydrolase activity"/>
    <property type="evidence" value="ECO:0007669"/>
    <property type="project" value="UniProtKB-KW"/>
</dbReference>
<dbReference type="EMBL" id="JACXWD010000012">
    <property type="protein sequence ID" value="MBD3867591.1"/>
    <property type="molecule type" value="Genomic_DNA"/>
</dbReference>
<evidence type="ECO:0000313" key="2">
    <source>
        <dbReference type="EMBL" id="MBD3867591.1"/>
    </source>
</evidence>
<dbReference type="InterPro" id="IPR050266">
    <property type="entry name" value="AB_hydrolase_sf"/>
</dbReference>
<dbReference type="SUPFAM" id="SSF53474">
    <property type="entry name" value="alpha/beta-Hydrolases"/>
    <property type="match status" value="1"/>
</dbReference>
<name>A0A8J7C2F2_9BACT</name>
<evidence type="ECO:0000259" key="1">
    <source>
        <dbReference type="Pfam" id="PF00561"/>
    </source>
</evidence>
<dbReference type="Gene3D" id="3.40.50.1820">
    <property type="entry name" value="alpha/beta hydrolase"/>
    <property type="match status" value="1"/>
</dbReference>
<gene>
    <name evidence="2" type="ORF">IFK94_05650</name>
</gene>
<sequence length="257" mass="28453">MAPKSARRLAGYLFAKPKRATIQADARATMAAGHRFDLEVDDHTLAAWSWGDGPTILLHHGWGGRASQMYRFVKPLVDAGFSVVAYDAPAHGDSPGKVTSLPEIARVLQQAAFRLHGIYGVVSHSFGSAATLFAIRHGLQIDRAVLLAPPADMNFFLDQFTECLGLSPQTRRGMEQSWVEKYRFSWDDMGVRGWAQGNRPSLLVFHDRADAMVPWEHGNDVVDEWGNARLVTTTGLSHRRIREDSGVTREAVAFLNS</sequence>
<evidence type="ECO:0000313" key="3">
    <source>
        <dbReference type="Proteomes" id="UP000648239"/>
    </source>
</evidence>
<feature type="domain" description="AB hydrolase-1" evidence="1">
    <location>
        <begin position="54"/>
        <end position="157"/>
    </location>
</feature>
<comment type="caution">
    <text evidence="2">The sequence shown here is derived from an EMBL/GenBank/DDBJ whole genome shotgun (WGS) entry which is preliminary data.</text>
</comment>
<keyword evidence="2" id="KW-0378">Hydrolase</keyword>
<dbReference type="InterPro" id="IPR029058">
    <property type="entry name" value="AB_hydrolase_fold"/>
</dbReference>
<dbReference type="PANTHER" id="PTHR43798:SF33">
    <property type="entry name" value="HYDROLASE, PUTATIVE (AFU_ORTHOLOGUE AFUA_2G14860)-RELATED"/>
    <property type="match status" value="1"/>
</dbReference>
<dbReference type="GO" id="GO:0016020">
    <property type="term" value="C:membrane"/>
    <property type="evidence" value="ECO:0007669"/>
    <property type="project" value="TreeGrafter"/>
</dbReference>
<proteinExistence type="predicted"/>
<dbReference type="Pfam" id="PF00561">
    <property type="entry name" value="Abhydrolase_1"/>
    <property type="match status" value="1"/>
</dbReference>